<organism evidence="1 2">
    <name type="scientific">Irpex rosettiformis</name>
    <dbReference type="NCBI Taxonomy" id="378272"/>
    <lineage>
        <taxon>Eukaryota</taxon>
        <taxon>Fungi</taxon>
        <taxon>Dikarya</taxon>
        <taxon>Basidiomycota</taxon>
        <taxon>Agaricomycotina</taxon>
        <taxon>Agaricomycetes</taxon>
        <taxon>Polyporales</taxon>
        <taxon>Irpicaceae</taxon>
        <taxon>Irpex</taxon>
    </lineage>
</organism>
<accession>A0ACB8TV64</accession>
<proteinExistence type="predicted"/>
<sequence length="110" mass="11888">MTVQDDPRDASAETKMTLPESWTTDAPGTFSLFLSGLIMVTRNRWLAWPNLALSLNSLFNNHPLRTKGDSGGGATSRMIAASALVACYLPLFMIQPGRTPTQTPLPVPGQ</sequence>
<evidence type="ECO:0000313" key="2">
    <source>
        <dbReference type="Proteomes" id="UP001055072"/>
    </source>
</evidence>
<comment type="caution">
    <text evidence="1">The sequence shown here is derived from an EMBL/GenBank/DDBJ whole genome shotgun (WGS) entry which is preliminary data.</text>
</comment>
<dbReference type="Proteomes" id="UP001055072">
    <property type="component" value="Unassembled WGS sequence"/>
</dbReference>
<protein>
    <submittedName>
        <fullName evidence="1">Uncharacterized protein</fullName>
    </submittedName>
</protein>
<evidence type="ECO:0000313" key="1">
    <source>
        <dbReference type="EMBL" id="KAI0085875.1"/>
    </source>
</evidence>
<dbReference type="EMBL" id="MU274927">
    <property type="protein sequence ID" value="KAI0085875.1"/>
    <property type="molecule type" value="Genomic_DNA"/>
</dbReference>
<gene>
    <name evidence="1" type="ORF">BDY19DRAFT_895679</name>
</gene>
<keyword evidence="2" id="KW-1185">Reference proteome</keyword>
<name>A0ACB8TV64_9APHY</name>
<reference evidence="1" key="1">
    <citation type="journal article" date="2021" name="Environ. Microbiol.">
        <title>Gene family expansions and transcriptome signatures uncover fungal adaptations to wood decay.</title>
        <authorList>
            <person name="Hage H."/>
            <person name="Miyauchi S."/>
            <person name="Viragh M."/>
            <person name="Drula E."/>
            <person name="Min B."/>
            <person name="Chaduli D."/>
            <person name="Navarro D."/>
            <person name="Favel A."/>
            <person name="Norest M."/>
            <person name="Lesage-Meessen L."/>
            <person name="Balint B."/>
            <person name="Merenyi Z."/>
            <person name="de Eugenio L."/>
            <person name="Morin E."/>
            <person name="Martinez A.T."/>
            <person name="Baldrian P."/>
            <person name="Stursova M."/>
            <person name="Martinez M.J."/>
            <person name="Novotny C."/>
            <person name="Magnuson J.K."/>
            <person name="Spatafora J.W."/>
            <person name="Maurice S."/>
            <person name="Pangilinan J."/>
            <person name="Andreopoulos W."/>
            <person name="LaButti K."/>
            <person name="Hundley H."/>
            <person name="Na H."/>
            <person name="Kuo A."/>
            <person name="Barry K."/>
            <person name="Lipzen A."/>
            <person name="Henrissat B."/>
            <person name="Riley R."/>
            <person name="Ahrendt S."/>
            <person name="Nagy L.G."/>
            <person name="Grigoriev I.V."/>
            <person name="Martin F."/>
            <person name="Rosso M.N."/>
        </authorList>
    </citation>
    <scope>NUCLEOTIDE SEQUENCE</scope>
    <source>
        <strain evidence="1">CBS 384.51</strain>
    </source>
</reference>